<feature type="transmembrane region" description="Helical" evidence="1">
    <location>
        <begin position="141"/>
        <end position="162"/>
    </location>
</feature>
<dbReference type="RefSeq" id="WP_255329415.1">
    <property type="nucleotide sequence ID" value="NZ_JAKZEU010000002.1"/>
</dbReference>
<dbReference type="Pfam" id="PF10002">
    <property type="entry name" value="DUF2243"/>
    <property type="match status" value="1"/>
</dbReference>
<feature type="transmembrane region" description="Helical" evidence="1">
    <location>
        <begin position="100"/>
        <end position="121"/>
    </location>
</feature>
<comment type="caution">
    <text evidence="2">The sequence shown here is derived from an EMBL/GenBank/DDBJ whole genome shotgun (WGS) entry which is preliminary data.</text>
</comment>
<name>A0ABT1MSX7_9RHOB</name>
<reference evidence="2 3" key="1">
    <citation type="submission" date="2022-03" db="EMBL/GenBank/DDBJ databases">
        <authorList>
            <person name="He Y."/>
        </authorList>
    </citation>
    <scope>NUCLEOTIDE SEQUENCE [LARGE SCALE GENOMIC DNA]</scope>
    <source>
        <strain evidence="2 3">TK19116</strain>
    </source>
</reference>
<evidence type="ECO:0000313" key="2">
    <source>
        <dbReference type="EMBL" id="MCQ0970443.1"/>
    </source>
</evidence>
<keyword evidence="1" id="KW-0472">Membrane</keyword>
<keyword evidence="3" id="KW-1185">Reference proteome</keyword>
<dbReference type="EMBL" id="JAKZEU010000002">
    <property type="protein sequence ID" value="MCQ0970443.1"/>
    <property type="molecule type" value="Genomic_DNA"/>
</dbReference>
<keyword evidence="1" id="KW-0812">Transmembrane</keyword>
<keyword evidence="1" id="KW-1133">Transmembrane helix</keyword>
<evidence type="ECO:0000313" key="3">
    <source>
        <dbReference type="Proteomes" id="UP001203945"/>
    </source>
</evidence>
<sequence length="167" mass="18560">MFGPDNESLRQEAARAEFPSAAGVFFGLGLGGFFDGIVLHQILQWHHMASSAGFDVSTIEGLRWNTLFDGLFHATTYVFVIVGLVLLWRSARRSHLRWSSGLLAGMLSFGFGLFNLVEGIVNHQILGLHHVNETVPEPQWIYWDIGFLLLGAALLGVGLLLWRRNGQ</sequence>
<dbReference type="InterPro" id="IPR018719">
    <property type="entry name" value="DUF2243_membrane"/>
</dbReference>
<feature type="transmembrane region" description="Helical" evidence="1">
    <location>
        <begin position="70"/>
        <end position="88"/>
    </location>
</feature>
<dbReference type="Proteomes" id="UP001203945">
    <property type="component" value="Unassembled WGS sequence"/>
</dbReference>
<feature type="transmembrane region" description="Helical" evidence="1">
    <location>
        <begin position="21"/>
        <end position="43"/>
    </location>
</feature>
<accession>A0ABT1MSX7</accession>
<protein>
    <submittedName>
        <fullName evidence="2">DUF2243 domain-containing protein</fullName>
    </submittedName>
</protein>
<organism evidence="2 3">
    <name type="scientific">Paracoccus albicereus</name>
    <dbReference type="NCBI Taxonomy" id="2922394"/>
    <lineage>
        <taxon>Bacteria</taxon>
        <taxon>Pseudomonadati</taxon>
        <taxon>Pseudomonadota</taxon>
        <taxon>Alphaproteobacteria</taxon>
        <taxon>Rhodobacterales</taxon>
        <taxon>Paracoccaceae</taxon>
        <taxon>Paracoccus</taxon>
    </lineage>
</organism>
<evidence type="ECO:0000256" key="1">
    <source>
        <dbReference type="SAM" id="Phobius"/>
    </source>
</evidence>
<gene>
    <name evidence="2" type="ORF">MLD63_08410</name>
</gene>
<proteinExistence type="predicted"/>